<organism evidence="2 3">
    <name type="scientific">Levilactobacillus lanxiensis</name>
    <dbReference type="NCBI Taxonomy" id="2799568"/>
    <lineage>
        <taxon>Bacteria</taxon>
        <taxon>Bacillati</taxon>
        <taxon>Bacillota</taxon>
        <taxon>Bacilli</taxon>
        <taxon>Lactobacillales</taxon>
        <taxon>Lactobacillaceae</taxon>
        <taxon>Levilactobacillus</taxon>
    </lineage>
</organism>
<evidence type="ECO:0000256" key="1">
    <source>
        <dbReference type="SAM" id="Phobius"/>
    </source>
</evidence>
<feature type="transmembrane region" description="Helical" evidence="1">
    <location>
        <begin position="78"/>
        <end position="97"/>
    </location>
</feature>
<dbReference type="EMBL" id="JBHTOD010000004">
    <property type="protein sequence ID" value="MFD1455421.1"/>
    <property type="molecule type" value="Genomic_DNA"/>
</dbReference>
<protein>
    <submittedName>
        <fullName evidence="2">DUF1304 domain-containing protein</fullName>
    </submittedName>
</protein>
<keyword evidence="1" id="KW-0812">Transmembrane</keyword>
<dbReference type="PANTHER" id="PTHR38446:SF1">
    <property type="entry name" value="BLL0914 PROTEIN"/>
    <property type="match status" value="1"/>
</dbReference>
<dbReference type="InterPro" id="IPR009732">
    <property type="entry name" value="DUF1304"/>
</dbReference>
<keyword evidence="1" id="KW-1133">Transmembrane helix</keyword>
<proteinExistence type="predicted"/>
<dbReference type="PANTHER" id="PTHR38446">
    <property type="entry name" value="BLL0914 PROTEIN"/>
    <property type="match status" value="1"/>
</dbReference>
<name>A0ABW4D3R2_9LACO</name>
<evidence type="ECO:0000313" key="2">
    <source>
        <dbReference type="EMBL" id="MFD1455421.1"/>
    </source>
</evidence>
<feature type="transmembrane region" description="Helical" evidence="1">
    <location>
        <begin position="50"/>
        <end position="71"/>
    </location>
</feature>
<feature type="transmembrane region" description="Helical" evidence="1">
    <location>
        <begin position="103"/>
        <end position="122"/>
    </location>
</feature>
<sequence>MIIILTFLIYFVAVEHLVIMGLEIFGKPEQQAKLFDMPLSFVNQAPAKAALGNMGIYNGMLAVVLLVSQWVLTGQPRLITTALLLVYIVIVAIYGSLTVKKSIFWLQGMPALVTFLVLLTQFL</sequence>
<accession>A0ABW4D3R2</accession>
<dbReference type="Proteomes" id="UP001597189">
    <property type="component" value="Unassembled WGS sequence"/>
</dbReference>
<evidence type="ECO:0000313" key="3">
    <source>
        <dbReference type="Proteomes" id="UP001597189"/>
    </source>
</evidence>
<gene>
    <name evidence="2" type="ORF">ACFQ44_06940</name>
</gene>
<keyword evidence="1" id="KW-0472">Membrane</keyword>
<reference evidence="3" key="1">
    <citation type="journal article" date="2019" name="Int. J. Syst. Evol. Microbiol.">
        <title>The Global Catalogue of Microorganisms (GCM) 10K type strain sequencing project: providing services to taxonomists for standard genome sequencing and annotation.</title>
        <authorList>
            <consortium name="The Broad Institute Genomics Platform"/>
            <consortium name="The Broad Institute Genome Sequencing Center for Infectious Disease"/>
            <person name="Wu L."/>
            <person name="Ma J."/>
        </authorList>
    </citation>
    <scope>NUCLEOTIDE SEQUENCE [LARGE SCALE GENOMIC DNA]</scope>
    <source>
        <strain evidence="3">CCM 8979</strain>
    </source>
</reference>
<dbReference type="Pfam" id="PF06993">
    <property type="entry name" value="DUF1304"/>
    <property type="match status" value="1"/>
</dbReference>
<keyword evidence="3" id="KW-1185">Reference proteome</keyword>
<comment type="caution">
    <text evidence="2">The sequence shown here is derived from an EMBL/GenBank/DDBJ whole genome shotgun (WGS) entry which is preliminary data.</text>
</comment>
<dbReference type="RefSeq" id="WP_203640076.1">
    <property type="nucleotide sequence ID" value="NZ_BOLN01000004.1"/>
</dbReference>